<evidence type="ECO:0000313" key="2">
    <source>
        <dbReference type="Proteomes" id="UP000677152"/>
    </source>
</evidence>
<dbReference type="Proteomes" id="UP000677152">
    <property type="component" value="Chromosome"/>
</dbReference>
<proteinExistence type="predicted"/>
<reference evidence="1" key="1">
    <citation type="submission" date="2021-04" db="EMBL/GenBank/DDBJ databases">
        <title>Genomic sequence of Actinosynnema pretiosum subsp. pretiosum ATCC 31280 (C-14919).</title>
        <authorList>
            <person name="Bai L."/>
            <person name="Wang X."/>
            <person name="Xiao Y."/>
        </authorList>
    </citation>
    <scope>NUCLEOTIDE SEQUENCE</scope>
    <source>
        <strain evidence="1">ATCC 31280</strain>
    </source>
</reference>
<protein>
    <submittedName>
        <fullName evidence="1">Uncharacterized protein</fullName>
    </submittedName>
</protein>
<name>A0AA45L6D8_9PSEU</name>
<dbReference type="AlphaFoldDB" id="A0AA45L6D8"/>
<dbReference type="EMBL" id="CP073249">
    <property type="protein sequence ID" value="QUF04162.1"/>
    <property type="molecule type" value="Genomic_DNA"/>
</dbReference>
<organism evidence="1 2">
    <name type="scientific">Actinosynnema pretiosum subsp. pretiosum</name>
    <dbReference type="NCBI Taxonomy" id="103721"/>
    <lineage>
        <taxon>Bacteria</taxon>
        <taxon>Bacillati</taxon>
        <taxon>Actinomycetota</taxon>
        <taxon>Actinomycetes</taxon>
        <taxon>Pseudonocardiales</taxon>
        <taxon>Pseudonocardiaceae</taxon>
        <taxon>Actinosynnema</taxon>
    </lineage>
</organism>
<gene>
    <name evidence="1" type="ORF">KCV87_33305</name>
</gene>
<sequence>MDDRAASLAASSRLAAHPRAVHDVACELTAWVRLRYPRARFDGAAVKFGAAVRDIGKVLEDLLVSLAGKVWKGKRVADLEQPVADRLAPAGGQEPWEAFLAPDDELDRIAAGADGRPAFQGSFPTAG</sequence>
<evidence type="ECO:0000313" key="1">
    <source>
        <dbReference type="EMBL" id="QUF04162.1"/>
    </source>
</evidence>
<accession>A0AA45L6D8</accession>